<comment type="similarity">
    <text evidence="1 6 7">Belongs to the bacterial ribosomal protein bL21 family.</text>
</comment>
<dbReference type="GO" id="GO:0006412">
    <property type="term" value="P:translation"/>
    <property type="evidence" value="ECO:0007669"/>
    <property type="project" value="UniProtKB-UniRule"/>
</dbReference>
<sequence>MFAIIKTGGKQIKVESGQEIYIELIGGEANDKVVFDEVLMVDGKFGTPFVEGATVTGTIVKHGKGKKIRVVRYHPKKNVNKVYGHRQPFTKVVIDNISVGTAESKAAK</sequence>
<dbReference type="Pfam" id="PF00829">
    <property type="entry name" value="Ribosomal_L21p"/>
    <property type="match status" value="1"/>
</dbReference>
<comment type="subunit">
    <text evidence="6">Part of the 50S ribosomal subunit. Contacts protein L20.</text>
</comment>
<evidence type="ECO:0000256" key="5">
    <source>
        <dbReference type="ARBA" id="ARBA00023274"/>
    </source>
</evidence>
<dbReference type="GO" id="GO:0003735">
    <property type="term" value="F:structural constituent of ribosome"/>
    <property type="evidence" value="ECO:0007669"/>
    <property type="project" value="InterPro"/>
</dbReference>
<dbReference type="InterPro" id="IPR028909">
    <property type="entry name" value="bL21-like"/>
</dbReference>
<dbReference type="InterPro" id="IPR018258">
    <property type="entry name" value="Ribosomal_bL21_CS"/>
</dbReference>
<dbReference type="InterPro" id="IPR001787">
    <property type="entry name" value="Ribosomal_bL21"/>
</dbReference>
<keyword evidence="5 6" id="KW-0687">Ribonucleoprotein</keyword>
<evidence type="ECO:0000313" key="8">
    <source>
        <dbReference type="EMBL" id="AUF83693.1"/>
    </source>
</evidence>
<comment type="function">
    <text evidence="6 7">This protein binds to 23S rRNA in the presence of protein L20.</text>
</comment>
<dbReference type="GO" id="GO:0019843">
    <property type="term" value="F:rRNA binding"/>
    <property type="evidence" value="ECO:0007669"/>
    <property type="project" value="UniProtKB-UniRule"/>
</dbReference>
<keyword evidence="4 6" id="KW-0689">Ribosomal protein</keyword>
<dbReference type="PANTHER" id="PTHR21349">
    <property type="entry name" value="50S RIBOSOMAL PROTEIN L21"/>
    <property type="match status" value="1"/>
</dbReference>
<protein>
    <recommendedName>
        <fullName evidence="6">Large ribosomal subunit protein bL21</fullName>
    </recommendedName>
</protein>
<gene>
    <name evidence="6 8" type="primary">rplU</name>
    <name evidence="8" type="ORF">CXP39_02695</name>
</gene>
<evidence type="ECO:0000256" key="4">
    <source>
        <dbReference type="ARBA" id="ARBA00022980"/>
    </source>
</evidence>
<evidence type="ECO:0000256" key="6">
    <source>
        <dbReference type="HAMAP-Rule" id="MF_01363"/>
    </source>
</evidence>
<name>A0A2K9BNS9_9MOLU</name>
<reference evidence="8 9" key="1">
    <citation type="submission" date="2017-12" db="EMBL/GenBank/DDBJ databases">
        <title>Mesoplasma syrphidae YJS, Complete Genome.</title>
        <authorList>
            <person name="Knight T.F."/>
            <person name="Citino T."/>
            <person name="Rubinstein R."/>
            <person name="Neuschaefer Z."/>
        </authorList>
    </citation>
    <scope>NUCLEOTIDE SEQUENCE [LARGE SCALE GENOMIC DNA]</scope>
    <source>
        <strain evidence="8 9">YJS</strain>
    </source>
</reference>
<dbReference type="HAMAP" id="MF_01363">
    <property type="entry name" value="Ribosomal_bL21"/>
    <property type="match status" value="1"/>
</dbReference>
<evidence type="ECO:0000256" key="2">
    <source>
        <dbReference type="ARBA" id="ARBA00022730"/>
    </source>
</evidence>
<dbReference type="Proteomes" id="UP000233419">
    <property type="component" value="Chromosome"/>
</dbReference>
<keyword evidence="3 6" id="KW-0694">RNA-binding</keyword>
<dbReference type="AlphaFoldDB" id="A0A2K9BNS9"/>
<dbReference type="GO" id="GO:1990904">
    <property type="term" value="C:ribonucleoprotein complex"/>
    <property type="evidence" value="ECO:0007669"/>
    <property type="project" value="UniProtKB-KW"/>
</dbReference>
<dbReference type="InterPro" id="IPR036164">
    <property type="entry name" value="bL21-like_sf"/>
</dbReference>
<evidence type="ECO:0000256" key="3">
    <source>
        <dbReference type="ARBA" id="ARBA00022884"/>
    </source>
</evidence>
<proteinExistence type="inferred from homology"/>
<dbReference type="KEGG" id="msyr:CXP39_02695"/>
<dbReference type="SUPFAM" id="SSF141091">
    <property type="entry name" value="L21p-like"/>
    <property type="match status" value="1"/>
</dbReference>
<dbReference type="RefSeq" id="WP_027047958.1">
    <property type="nucleotide sequence ID" value="NZ_CP025257.1"/>
</dbReference>
<accession>A0A2K9BNS9</accession>
<keyword evidence="2 6" id="KW-0699">rRNA-binding</keyword>
<evidence type="ECO:0000313" key="9">
    <source>
        <dbReference type="Proteomes" id="UP000233419"/>
    </source>
</evidence>
<dbReference type="OrthoDB" id="9813334at2"/>
<evidence type="ECO:0000256" key="1">
    <source>
        <dbReference type="ARBA" id="ARBA00008563"/>
    </source>
</evidence>
<dbReference type="PANTHER" id="PTHR21349:SF0">
    <property type="entry name" value="LARGE RIBOSOMAL SUBUNIT PROTEIN BL21M"/>
    <property type="match status" value="1"/>
</dbReference>
<dbReference type="GO" id="GO:0005737">
    <property type="term" value="C:cytoplasm"/>
    <property type="evidence" value="ECO:0007669"/>
    <property type="project" value="UniProtKB-ARBA"/>
</dbReference>
<dbReference type="PROSITE" id="PS01169">
    <property type="entry name" value="RIBOSOMAL_L21"/>
    <property type="match status" value="1"/>
</dbReference>
<keyword evidence="9" id="KW-1185">Reference proteome</keyword>
<organism evidence="8 9">
    <name type="scientific">Mesoplasma syrphidae</name>
    <dbReference type="NCBI Taxonomy" id="225999"/>
    <lineage>
        <taxon>Bacteria</taxon>
        <taxon>Bacillati</taxon>
        <taxon>Mycoplasmatota</taxon>
        <taxon>Mollicutes</taxon>
        <taxon>Entomoplasmatales</taxon>
        <taxon>Entomoplasmataceae</taxon>
        <taxon>Mesoplasma</taxon>
    </lineage>
</organism>
<dbReference type="NCBIfam" id="TIGR00061">
    <property type="entry name" value="L21"/>
    <property type="match status" value="1"/>
</dbReference>
<evidence type="ECO:0000256" key="7">
    <source>
        <dbReference type="RuleBase" id="RU000562"/>
    </source>
</evidence>
<dbReference type="EMBL" id="CP025257">
    <property type="protein sequence ID" value="AUF83693.1"/>
    <property type="molecule type" value="Genomic_DNA"/>
</dbReference>
<dbReference type="GO" id="GO:0005840">
    <property type="term" value="C:ribosome"/>
    <property type="evidence" value="ECO:0007669"/>
    <property type="project" value="UniProtKB-KW"/>
</dbReference>